<evidence type="ECO:0000313" key="3">
    <source>
        <dbReference type="Proteomes" id="UP001595740"/>
    </source>
</evidence>
<accession>A0ABV7RQE3</accession>
<dbReference type="SUPFAM" id="SSF55729">
    <property type="entry name" value="Acyl-CoA N-acyltransferases (Nat)"/>
    <property type="match status" value="1"/>
</dbReference>
<organism evidence="2 3">
    <name type="scientific">Lysobacter cavernae</name>
    <dbReference type="NCBI Taxonomy" id="1685901"/>
    <lineage>
        <taxon>Bacteria</taxon>
        <taxon>Pseudomonadati</taxon>
        <taxon>Pseudomonadota</taxon>
        <taxon>Gammaproteobacteria</taxon>
        <taxon>Lysobacterales</taxon>
        <taxon>Lysobacteraceae</taxon>
        <taxon>Lysobacter</taxon>
    </lineage>
</organism>
<reference evidence="3" key="1">
    <citation type="journal article" date="2019" name="Int. J. Syst. Evol. Microbiol.">
        <title>The Global Catalogue of Microorganisms (GCM) 10K type strain sequencing project: providing services to taxonomists for standard genome sequencing and annotation.</title>
        <authorList>
            <consortium name="The Broad Institute Genomics Platform"/>
            <consortium name="The Broad Institute Genome Sequencing Center for Infectious Disease"/>
            <person name="Wu L."/>
            <person name="Ma J."/>
        </authorList>
    </citation>
    <scope>NUCLEOTIDE SEQUENCE [LARGE SCALE GENOMIC DNA]</scope>
    <source>
        <strain evidence="3">KCTC 42875</strain>
    </source>
</reference>
<dbReference type="Proteomes" id="UP001595740">
    <property type="component" value="Unassembled WGS sequence"/>
</dbReference>
<dbReference type="RefSeq" id="WP_386758804.1">
    <property type="nucleotide sequence ID" value="NZ_JBHRXK010000003.1"/>
</dbReference>
<evidence type="ECO:0000313" key="2">
    <source>
        <dbReference type="EMBL" id="MFC3551049.1"/>
    </source>
</evidence>
<dbReference type="Gene3D" id="3.40.630.30">
    <property type="match status" value="1"/>
</dbReference>
<dbReference type="EMBL" id="JBHRXK010000003">
    <property type="protein sequence ID" value="MFC3551049.1"/>
    <property type="molecule type" value="Genomic_DNA"/>
</dbReference>
<dbReference type="Pfam" id="PF13508">
    <property type="entry name" value="Acetyltransf_7"/>
    <property type="match status" value="1"/>
</dbReference>
<gene>
    <name evidence="2" type="primary">arsN2</name>
    <name evidence="2" type="ORF">ACFOLC_08455</name>
</gene>
<proteinExistence type="predicted"/>
<dbReference type="InterPro" id="IPR000182">
    <property type="entry name" value="GNAT_dom"/>
</dbReference>
<dbReference type="InterPro" id="IPR016181">
    <property type="entry name" value="Acyl_CoA_acyltransferase"/>
</dbReference>
<name>A0ABV7RQE3_9GAMM</name>
<comment type="caution">
    <text evidence="2">The sequence shown here is derived from an EMBL/GenBank/DDBJ whole genome shotgun (WGS) entry which is preliminary data.</text>
</comment>
<dbReference type="NCBIfam" id="NF040501">
    <property type="entry name" value="resist_ArsN2"/>
    <property type="match status" value="1"/>
</dbReference>
<feature type="domain" description="N-acetyltransferase" evidence="1">
    <location>
        <begin position="71"/>
        <end position="207"/>
    </location>
</feature>
<keyword evidence="3" id="KW-1185">Reference proteome</keyword>
<dbReference type="PROSITE" id="PS51186">
    <property type="entry name" value="GNAT"/>
    <property type="match status" value="1"/>
</dbReference>
<dbReference type="CDD" id="cd04301">
    <property type="entry name" value="NAT_SF"/>
    <property type="match status" value="1"/>
</dbReference>
<evidence type="ECO:0000259" key="1">
    <source>
        <dbReference type="PROSITE" id="PS51186"/>
    </source>
</evidence>
<protein>
    <submittedName>
        <fullName evidence="2">Arsenic resistance N-acetyltransferase ArsN2</fullName>
    </submittedName>
</protein>
<sequence>MDDEAAVQKRVVFDFEIEFSNGGGLKGRDFRLDLHPDERGGDDIDDAALAAYIVRDLRLLMVGQVRIDNKRIIVEAHKRPRIEPIAFDDEVAALLVAADLPVADLGGTASPAHLFGLRRNGVLVGVVGLEHYGRVALLRSLAVAGARRHGGSGGELLRHAENWAARSGVQQLYLLTTTAAGFFARHGYRDCMRDAAPEAIAATAQFAGLCPASSAFMHRTLVTSDPGAADQIRGQAPAEVR</sequence>